<evidence type="ECO:0000313" key="2">
    <source>
        <dbReference type="EMBL" id="CAF3517473.1"/>
    </source>
</evidence>
<gene>
    <name evidence="1" type="ORF">OVA965_LOCUS1390</name>
    <name evidence="2" type="ORF">TMI583_LOCUS1391</name>
</gene>
<sequence length="141" mass="16397">MPHVTQFQLNIENFILEECIQHVTTYVKKELSSTSNKKSSSKEKLVKQYLTSDRVIAHTSNKLTSTTIVPTTTYSFNMENVGQYKTIEKEQLDTIRILNHSKTDTTPQWLSTLEQVLTDLKYKESLWLSLSYDYLDPDLQD</sequence>
<dbReference type="EMBL" id="CAJNOK010000253">
    <property type="protein sequence ID" value="CAF0740187.1"/>
    <property type="molecule type" value="Genomic_DNA"/>
</dbReference>
<dbReference type="AlphaFoldDB" id="A0A8S2GI33"/>
<evidence type="ECO:0000313" key="1">
    <source>
        <dbReference type="EMBL" id="CAF0740187.1"/>
    </source>
</evidence>
<dbReference type="EMBL" id="CAJOBA010000253">
    <property type="protein sequence ID" value="CAF3517473.1"/>
    <property type="molecule type" value="Genomic_DNA"/>
</dbReference>
<evidence type="ECO:0000313" key="3">
    <source>
        <dbReference type="Proteomes" id="UP000682733"/>
    </source>
</evidence>
<protein>
    <submittedName>
        <fullName evidence="2">Uncharacterized protein</fullName>
    </submittedName>
</protein>
<proteinExistence type="predicted"/>
<name>A0A8S2GI33_9BILA</name>
<comment type="caution">
    <text evidence="2">The sequence shown here is derived from an EMBL/GenBank/DDBJ whole genome shotgun (WGS) entry which is preliminary data.</text>
</comment>
<organism evidence="2 3">
    <name type="scientific">Didymodactylos carnosus</name>
    <dbReference type="NCBI Taxonomy" id="1234261"/>
    <lineage>
        <taxon>Eukaryota</taxon>
        <taxon>Metazoa</taxon>
        <taxon>Spiralia</taxon>
        <taxon>Gnathifera</taxon>
        <taxon>Rotifera</taxon>
        <taxon>Eurotatoria</taxon>
        <taxon>Bdelloidea</taxon>
        <taxon>Philodinida</taxon>
        <taxon>Philodinidae</taxon>
        <taxon>Didymodactylos</taxon>
    </lineage>
</organism>
<dbReference type="Proteomes" id="UP000682733">
    <property type="component" value="Unassembled WGS sequence"/>
</dbReference>
<accession>A0A8S2GI33</accession>
<reference evidence="2" key="1">
    <citation type="submission" date="2021-02" db="EMBL/GenBank/DDBJ databases">
        <authorList>
            <person name="Nowell W R."/>
        </authorList>
    </citation>
    <scope>NUCLEOTIDE SEQUENCE</scope>
</reference>
<dbReference type="Proteomes" id="UP000677228">
    <property type="component" value="Unassembled WGS sequence"/>
</dbReference>